<comment type="similarity">
    <text evidence="2">Belongs to the bacterial solute-binding protein 1 family.</text>
</comment>
<evidence type="ECO:0000256" key="3">
    <source>
        <dbReference type="SAM" id="SignalP"/>
    </source>
</evidence>
<evidence type="ECO:0000256" key="1">
    <source>
        <dbReference type="ARBA" id="ARBA00004418"/>
    </source>
</evidence>
<keyword evidence="5" id="KW-1185">Reference proteome</keyword>
<feature type="chain" id="PRO_5037731673" evidence="3">
    <location>
        <begin position="21"/>
        <end position="430"/>
    </location>
</feature>
<dbReference type="InterPro" id="IPR050490">
    <property type="entry name" value="Bact_solute-bd_prot1"/>
</dbReference>
<proteinExistence type="inferred from homology"/>
<evidence type="ECO:0000256" key="2">
    <source>
        <dbReference type="ARBA" id="ARBA00008520"/>
    </source>
</evidence>
<dbReference type="Gene3D" id="3.40.190.10">
    <property type="entry name" value="Periplasmic binding protein-like II"/>
    <property type="match status" value="1"/>
</dbReference>
<keyword evidence="3" id="KW-0732">Signal</keyword>
<dbReference type="AlphaFoldDB" id="A0A975IFE9"/>
<dbReference type="SUPFAM" id="SSF53850">
    <property type="entry name" value="Periplasmic binding protein-like II"/>
    <property type="match status" value="1"/>
</dbReference>
<evidence type="ECO:0000313" key="4">
    <source>
        <dbReference type="EMBL" id="QTQ14863.1"/>
    </source>
</evidence>
<evidence type="ECO:0000313" key="5">
    <source>
        <dbReference type="Proteomes" id="UP000671908"/>
    </source>
</evidence>
<reference evidence="4 5" key="1">
    <citation type="journal article" date="2021" name="Microbiol. Resour. Announc.">
        <title>Complete Genome Sequences of Three Human Oral Treponema parvum Isolates.</title>
        <authorList>
            <person name="Zeng H."/>
            <person name="Watt R.M."/>
        </authorList>
    </citation>
    <scope>NUCLEOTIDE SEQUENCE [LARGE SCALE GENOMIC DNA]</scope>
    <source>
        <strain evidence="4 5">ATCC 700770</strain>
    </source>
</reference>
<feature type="signal peptide" evidence="3">
    <location>
        <begin position="1"/>
        <end position="20"/>
    </location>
</feature>
<dbReference type="Pfam" id="PF01547">
    <property type="entry name" value="SBP_bac_1"/>
    <property type="match status" value="1"/>
</dbReference>
<organism evidence="4 5">
    <name type="scientific">Treponema parvum</name>
    <dbReference type="NCBI Taxonomy" id="138851"/>
    <lineage>
        <taxon>Bacteria</taxon>
        <taxon>Pseudomonadati</taxon>
        <taxon>Spirochaetota</taxon>
        <taxon>Spirochaetia</taxon>
        <taxon>Spirochaetales</taxon>
        <taxon>Treponemataceae</taxon>
        <taxon>Treponema</taxon>
    </lineage>
</organism>
<dbReference type="PANTHER" id="PTHR43649">
    <property type="entry name" value="ARABINOSE-BINDING PROTEIN-RELATED"/>
    <property type="match status" value="1"/>
</dbReference>
<dbReference type="RefSeq" id="WP_210119502.1">
    <property type="nucleotide sequence ID" value="NZ_CP054142.1"/>
</dbReference>
<accession>A0A975IFE9</accession>
<dbReference type="EMBL" id="CP054142">
    <property type="protein sequence ID" value="QTQ14863.1"/>
    <property type="molecule type" value="Genomic_DNA"/>
</dbReference>
<dbReference type="InterPro" id="IPR006059">
    <property type="entry name" value="SBP"/>
</dbReference>
<dbReference type="GO" id="GO:0042597">
    <property type="term" value="C:periplasmic space"/>
    <property type="evidence" value="ECO:0007669"/>
    <property type="project" value="UniProtKB-SubCell"/>
</dbReference>
<dbReference type="KEGG" id="tpav:HRQ91_10560"/>
<protein>
    <submittedName>
        <fullName evidence="4">Sugar ABC transporter substrate-binding protein</fullName>
    </submittedName>
</protein>
<sequence length="430" mass="47250">MKKTLAVLLALLAATGSIFASGDKDAGSQGSGVTTIKYAFWGNPDSIGVERTIIDEFEKKNPNIKVEPVVSAYNDYHTKLMTMISGGMAPDVMRIDSYFFQDFCNLGAVASLKPFIEKSDFDTSIYSKAAIEEATIKGEIHALPWGTAPIYLALNLDTFKKAGIALPSYDWTVDDFIRIVKQFGGVKTGVYGYANQMASNNPFYGFIWAYGANLLTDDRKGYALDSPEGCQALQMIADLYQQGFLPKDMISTPAAETISRWFTSGTLAMMIVSAQEILAIQKVEGINFEVYPFPGGKTVKNTTTVKSNEIAISAASKQKDAAWKFLSFLRGNEGERLYSAARRIPPSLNNDPELWGLYLDATKSPRDIKKATDAINAKYGHTLQLRSGYSEIDANTVPVFQRILSGNVSAEKGLKDFRAKVEEILARNNK</sequence>
<dbReference type="Proteomes" id="UP000671908">
    <property type="component" value="Chromosome"/>
</dbReference>
<comment type="subcellular location">
    <subcellularLocation>
        <location evidence="1">Periplasm</location>
    </subcellularLocation>
</comment>
<gene>
    <name evidence="4" type="ORF">HRQ91_10560</name>
</gene>
<name>A0A975IFE9_9SPIR</name>
<dbReference type="CDD" id="cd13585">
    <property type="entry name" value="PBP2_TMBP_like"/>
    <property type="match status" value="1"/>
</dbReference>
<dbReference type="PANTHER" id="PTHR43649:SF12">
    <property type="entry name" value="DIACETYLCHITOBIOSE BINDING PROTEIN DASA"/>
    <property type="match status" value="1"/>
</dbReference>